<protein>
    <submittedName>
        <fullName evidence="2">Uncharacterized protein</fullName>
    </submittedName>
</protein>
<evidence type="ECO:0000313" key="3">
    <source>
        <dbReference type="Proteomes" id="UP000587760"/>
    </source>
</evidence>
<keyword evidence="1" id="KW-0812">Transmembrane</keyword>
<keyword evidence="1" id="KW-0472">Membrane</keyword>
<gene>
    <name evidence="2" type="ORF">HNR50_004425</name>
</gene>
<organism evidence="2 3">
    <name type="scientific">Spirochaeta isovalerica</name>
    <dbReference type="NCBI Taxonomy" id="150"/>
    <lineage>
        <taxon>Bacteria</taxon>
        <taxon>Pseudomonadati</taxon>
        <taxon>Spirochaetota</taxon>
        <taxon>Spirochaetia</taxon>
        <taxon>Spirochaetales</taxon>
        <taxon>Spirochaetaceae</taxon>
        <taxon>Spirochaeta</taxon>
    </lineage>
</organism>
<feature type="transmembrane region" description="Helical" evidence="1">
    <location>
        <begin position="39"/>
        <end position="57"/>
    </location>
</feature>
<proteinExistence type="predicted"/>
<evidence type="ECO:0000256" key="1">
    <source>
        <dbReference type="SAM" id="Phobius"/>
    </source>
</evidence>
<keyword evidence="1" id="KW-1133">Transmembrane helix</keyword>
<comment type="caution">
    <text evidence="2">The sequence shown here is derived from an EMBL/GenBank/DDBJ whole genome shotgun (WGS) entry which is preliminary data.</text>
</comment>
<accession>A0A841RI93</accession>
<name>A0A841RI93_9SPIO</name>
<dbReference type="EMBL" id="JACHGJ010000019">
    <property type="protein sequence ID" value="MBB6482720.1"/>
    <property type="molecule type" value="Genomic_DNA"/>
</dbReference>
<dbReference type="RefSeq" id="WP_184748955.1">
    <property type="nucleotide sequence ID" value="NZ_JACHGJ010000019.1"/>
</dbReference>
<reference evidence="2 3" key="1">
    <citation type="submission" date="2020-08" db="EMBL/GenBank/DDBJ databases">
        <title>Genomic Encyclopedia of Type Strains, Phase IV (KMG-IV): sequencing the most valuable type-strain genomes for metagenomic binning, comparative biology and taxonomic classification.</title>
        <authorList>
            <person name="Goeker M."/>
        </authorList>
    </citation>
    <scope>NUCLEOTIDE SEQUENCE [LARGE SCALE GENOMIC DNA]</scope>
    <source>
        <strain evidence="2 3">DSM 2461</strain>
    </source>
</reference>
<keyword evidence="3" id="KW-1185">Reference proteome</keyword>
<dbReference type="AlphaFoldDB" id="A0A841RI93"/>
<dbReference type="Proteomes" id="UP000587760">
    <property type="component" value="Unassembled WGS sequence"/>
</dbReference>
<feature type="transmembrane region" description="Helical" evidence="1">
    <location>
        <begin position="6"/>
        <end position="27"/>
    </location>
</feature>
<sequence length="63" mass="7353">MDILAFGYVILFYGLIISHIVYAIITTLKLMKRTEIENYYLAMIVIWIVPIFGSKSVRIKENI</sequence>
<evidence type="ECO:0000313" key="2">
    <source>
        <dbReference type="EMBL" id="MBB6482720.1"/>
    </source>
</evidence>